<comment type="caution">
    <text evidence="2">The sequence shown here is derived from an EMBL/GenBank/DDBJ whole genome shotgun (WGS) entry which is preliminary data.</text>
</comment>
<feature type="region of interest" description="Disordered" evidence="1">
    <location>
        <begin position="1"/>
        <end position="33"/>
    </location>
</feature>
<keyword evidence="3" id="KW-1185">Reference proteome</keyword>
<reference evidence="2 3" key="1">
    <citation type="submission" date="2019-05" db="EMBL/GenBank/DDBJ databases">
        <title>Another draft genome of Portunus trituberculatus and its Hox gene families provides insights of decapod evolution.</title>
        <authorList>
            <person name="Jeong J.-H."/>
            <person name="Song I."/>
            <person name="Kim S."/>
            <person name="Choi T."/>
            <person name="Kim D."/>
            <person name="Ryu S."/>
            <person name="Kim W."/>
        </authorList>
    </citation>
    <scope>NUCLEOTIDE SEQUENCE [LARGE SCALE GENOMIC DNA]</scope>
    <source>
        <tissue evidence="2">Muscle</tissue>
    </source>
</reference>
<accession>A0A5B7FZF0</accession>
<organism evidence="2 3">
    <name type="scientific">Portunus trituberculatus</name>
    <name type="common">Swimming crab</name>
    <name type="synonym">Neptunus trituberculatus</name>
    <dbReference type="NCBI Taxonomy" id="210409"/>
    <lineage>
        <taxon>Eukaryota</taxon>
        <taxon>Metazoa</taxon>
        <taxon>Ecdysozoa</taxon>
        <taxon>Arthropoda</taxon>
        <taxon>Crustacea</taxon>
        <taxon>Multicrustacea</taxon>
        <taxon>Malacostraca</taxon>
        <taxon>Eumalacostraca</taxon>
        <taxon>Eucarida</taxon>
        <taxon>Decapoda</taxon>
        <taxon>Pleocyemata</taxon>
        <taxon>Brachyura</taxon>
        <taxon>Eubrachyura</taxon>
        <taxon>Portunoidea</taxon>
        <taxon>Portunidae</taxon>
        <taxon>Portuninae</taxon>
        <taxon>Portunus</taxon>
    </lineage>
</organism>
<dbReference type="Proteomes" id="UP000324222">
    <property type="component" value="Unassembled WGS sequence"/>
</dbReference>
<sequence length="103" mass="12203">MYTRERGHFPLSSQHHHHHHHRRRRRRRSRRRRRRHLLFTRVHNKKYSFGQVGQGQSHPRFMSHWVGCGGASLGLAGCRVTVRACRAVLFPSRVKRGTPKLSP</sequence>
<dbReference type="EMBL" id="VSRR010011229">
    <property type="protein sequence ID" value="MPC52891.1"/>
    <property type="molecule type" value="Genomic_DNA"/>
</dbReference>
<proteinExistence type="predicted"/>
<feature type="compositionally biased region" description="Basic residues" evidence="1">
    <location>
        <begin position="14"/>
        <end position="33"/>
    </location>
</feature>
<gene>
    <name evidence="2" type="ORF">E2C01_046771</name>
</gene>
<evidence type="ECO:0000313" key="3">
    <source>
        <dbReference type="Proteomes" id="UP000324222"/>
    </source>
</evidence>
<dbReference type="AlphaFoldDB" id="A0A5B7FZF0"/>
<evidence type="ECO:0000256" key="1">
    <source>
        <dbReference type="SAM" id="MobiDB-lite"/>
    </source>
</evidence>
<evidence type="ECO:0000313" key="2">
    <source>
        <dbReference type="EMBL" id="MPC52891.1"/>
    </source>
</evidence>
<protein>
    <submittedName>
        <fullName evidence="2">Uncharacterized protein</fullName>
    </submittedName>
</protein>
<name>A0A5B7FZF0_PORTR</name>